<evidence type="ECO:0000256" key="1">
    <source>
        <dbReference type="SAM" id="MobiDB-lite"/>
    </source>
</evidence>
<organism evidence="3 4">
    <name type="scientific">Hymenobacter citatus</name>
    <dbReference type="NCBI Taxonomy" id="2763506"/>
    <lineage>
        <taxon>Bacteria</taxon>
        <taxon>Pseudomonadati</taxon>
        <taxon>Bacteroidota</taxon>
        <taxon>Cytophagia</taxon>
        <taxon>Cytophagales</taxon>
        <taxon>Hymenobacteraceae</taxon>
        <taxon>Hymenobacter</taxon>
    </lineage>
</organism>
<feature type="compositionally biased region" description="Pro residues" evidence="1">
    <location>
        <begin position="1"/>
        <end position="10"/>
    </location>
</feature>
<dbReference type="InterPro" id="IPR036374">
    <property type="entry name" value="OxRdtase_Mopterin-bd_sf"/>
</dbReference>
<dbReference type="Pfam" id="PF00174">
    <property type="entry name" value="Oxidored_molyb"/>
    <property type="match status" value="1"/>
</dbReference>
<accession>A0ABR7MHA7</accession>
<dbReference type="Proteomes" id="UP000622017">
    <property type="component" value="Unassembled WGS sequence"/>
</dbReference>
<evidence type="ECO:0000313" key="4">
    <source>
        <dbReference type="Proteomes" id="UP000622017"/>
    </source>
</evidence>
<gene>
    <name evidence="3" type="ORF">H8B15_06040</name>
</gene>
<comment type="caution">
    <text evidence="3">The sequence shown here is derived from an EMBL/GenBank/DDBJ whole genome shotgun (WGS) entry which is preliminary data.</text>
</comment>
<dbReference type="EMBL" id="JACSCY010000003">
    <property type="protein sequence ID" value="MBC6610472.1"/>
    <property type="molecule type" value="Genomic_DNA"/>
</dbReference>
<feature type="region of interest" description="Disordered" evidence="1">
    <location>
        <begin position="1"/>
        <end position="20"/>
    </location>
</feature>
<evidence type="ECO:0000259" key="2">
    <source>
        <dbReference type="Pfam" id="PF00174"/>
    </source>
</evidence>
<evidence type="ECO:0000313" key="3">
    <source>
        <dbReference type="EMBL" id="MBC6610472.1"/>
    </source>
</evidence>
<dbReference type="Gene3D" id="3.90.420.10">
    <property type="entry name" value="Oxidoreductase, molybdopterin-binding domain"/>
    <property type="match status" value="1"/>
</dbReference>
<sequence>MTSPQRPTPTPDDEAVEQEAARRSRRAFLTAGIASLAALGGWRWLVTRPTDDGALWPLRRVLDVNGKISKEFLSNADLAPVFPRSRAKAPRINGSLGLKSPLDTAAWRLQVQGMRADGPAPVRTFSLADIQALPRVEMTTELKCIEGWSVVVNWAGARFSDFVTRYQLASAADLAPYVHLVTPDQKYYVGLDMQSALHPQTLLCYEMNGQPLTLEHGAPLRLVTPLKYGIKHIKRIGSIAFTRQRPADYWAQRGYDWYSGL</sequence>
<dbReference type="InterPro" id="IPR000572">
    <property type="entry name" value="OxRdtase_Mopterin-bd_dom"/>
</dbReference>
<protein>
    <submittedName>
        <fullName evidence="3">Molybdopterin-dependent oxidoreductase</fullName>
    </submittedName>
</protein>
<feature type="domain" description="Oxidoreductase molybdopterin-binding" evidence="2">
    <location>
        <begin position="101"/>
        <end position="250"/>
    </location>
</feature>
<name>A0ABR7MHA7_9BACT</name>
<dbReference type="SUPFAM" id="SSF56524">
    <property type="entry name" value="Oxidoreductase molybdopterin-binding domain"/>
    <property type="match status" value="1"/>
</dbReference>
<reference evidence="3 4" key="1">
    <citation type="submission" date="2020-08" db="EMBL/GenBank/DDBJ databases">
        <title>Hymenobacter sp.</title>
        <authorList>
            <person name="Kim M.K."/>
        </authorList>
    </citation>
    <scope>NUCLEOTIDE SEQUENCE [LARGE SCALE GENOMIC DNA]</scope>
    <source>
        <strain evidence="3 4">BT507</strain>
    </source>
</reference>
<dbReference type="PANTHER" id="PTHR43032">
    <property type="entry name" value="PROTEIN-METHIONINE-SULFOXIDE REDUCTASE"/>
    <property type="match status" value="1"/>
</dbReference>
<dbReference type="RefSeq" id="WP_187318771.1">
    <property type="nucleotide sequence ID" value="NZ_JACSCY010000003.1"/>
</dbReference>
<proteinExistence type="predicted"/>
<keyword evidence="4" id="KW-1185">Reference proteome</keyword>